<evidence type="ECO:0000256" key="6">
    <source>
        <dbReference type="ARBA" id="ARBA00022771"/>
    </source>
</evidence>
<dbReference type="InterPro" id="IPR050143">
    <property type="entry name" value="TRIM/RBCC"/>
</dbReference>
<dbReference type="AlphaFoldDB" id="A0A8X7WZ64"/>
<dbReference type="SUPFAM" id="SSF57850">
    <property type="entry name" value="RING/U-box"/>
    <property type="match status" value="1"/>
</dbReference>
<organism evidence="14 15">
    <name type="scientific">Polypterus senegalus</name>
    <name type="common">Senegal bichir</name>
    <dbReference type="NCBI Taxonomy" id="55291"/>
    <lineage>
        <taxon>Eukaryota</taxon>
        <taxon>Metazoa</taxon>
        <taxon>Chordata</taxon>
        <taxon>Craniata</taxon>
        <taxon>Vertebrata</taxon>
        <taxon>Euteleostomi</taxon>
        <taxon>Actinopterygii</taxon>
        <taxon>Polypteriformes</taxon>
        <taxon>Polypteridae</taxon>
        <taxon>Polypterus</taxon>
    </lineage>
</organism>
<dbReference type="CDD" id="cd19833">
    <property type="entry name" value="Bbox2_MuRF3_C-II"/>
    <property type="match status" value="1"/>
</dbReference>
<evidence type="ECO:0000256" key="10">
    <source>
        <dbReference type="PROSITE-ProRule" id="PRU00024"/>
    </source>
</evidence>
<evidence type="ECO:0000256" key="1">
    <source>
        <dbReference type="ARBA" id="ARBA00003888"/>
    </source>
</evidence>
<dbReference type="SMART" id="SM00184">
    <property type="entry name" value="RING"/>
    <property type="match status" value="1"/>
</dbReference>
<dbReference type="InterPro" id="IPR013083">
    <property type="entry name" value="Znf_RING/FYVE/PHD"/>
</dbReference>
<feature type="domain" description="COS" evidence="13">
    <location>
        <begin position="277"/>
        <end position="337"/>
    </location>
</feature>
<dbReference type="PROSITE" id="PS50089">
    <property type="entry name" value="ZF_RING_2"/>
    <property type="match status" value="1"/>
</dbReference>
<keyword evidence="8" id="KW-0862">Zinc</keyword>
<dbReference type="PROSITE" id="PS50119">
    <property type="entry name" value="ZF_BBOX"/>
    <property type="match status" value="1"/>
</dbReference>
<dbReference type="OrthoDB" id="5351233at2759"/>
<evidence type="ECO:0000256" key="2">
    <source>
        <dbReference type="ARBA" id="ARBA00004216"/>
    </source>
</evidence>
<gene>
    <name evidence="14" type="primary">Trim54_0</name>
    <name evidence="14" type="ORF">GTO96_0018752</name>
</gene>
<feature type="non-terminal residue" evidence="14">
    <location>
        <position position="1"/>
    </location>
</feature>
<dbReference type="EMBL" id="JAATIS010005477">
    <property type="protein sequence ID" value="KAG2458780.1"/>
    <property type="molecule type" value="Genomic_DNA"/>
</dbReference>
<evidence type="ECO:0000313" key="14">
    <source>
        <dbReference type="EMBL" id="KAG2458780.1"/>
    </source>
</evidence>
<dbReference type="InterPro" id="IPR027370">
    <property type="entry name" value="Znf-RING_euk"/>
</dbReference>
<protein>
    <recommendedName>
        <fullName evidence="3">Tripartite motif-containing protein 54</fullName>
    </recommendedName>
</protein>
<evidence type="ECO:0000256" key="5">
    <source>
        <dbReference type="ARBA" id="ARBA00022723"/>
    </source>
</evidence>
<evidence type="ECO:0000256" key="4">
    <source>
        <dbReference type="ARBA" id="ARBA00022701"/>
    </source>
</evidence>
<comment type="caution">
    <text evidence="14">The sequence shown here is derived from an EMBL/GenBank/DDBJ whole genome shotgun (WGS) entry which is preliminary data.</text>
</comment>
<evidence type="ECO:0000259" key="11">
    <source>
        <dbReference type="PROSITE" id="PS50089"/>
    </source>
</evidence>
<keyword evidence="7" id="KW-0221">Differentiation</keyword>
<dbReference type="InterPro" id="IPR001841">
    <property type="entry name" value="Znf_RING"/>
</dbReference>
<keyword evidence="9" id="KW-0175">Coiled coil</keyword>
<feature type="domain" description="RING-type" evidence="11">
    <location>
        <begin position="28"/>
        <end position="76"/>
    </location>
</feature>
<dbReference type="SMART" id="SM00336">
    <property type="entry name" value="BBOX"/>
    <property type="match status" value="1"/>
</dbReference>
<keyword evidence="6 10" id="KW-0863">Zinc-finger</keyword>
<keyword evidence="15" id="KW-1185">Reference proteome</keyword>
<evidence type="ECO:0000256" key="8">
    <source>
        <dbReference type="ARBA" id="ARBA00022833"/>
    </source>
</evidence>
<evidence type="ECO:0000259" key="13">
    <source>
        <dbReference type="PROSITE" id="PS51262"/>
    </source>
</evidence>
<comment type="subcellular location">
    <subcellularLocation>
        <location evidence="2">Cytoplasm</location>
        <location evidence="2">Myofibril</location>
        <location evidence="2">Sarcomere</location>
        <location evidence="2">Z line</location>
    </subcellularLocation>
</comment>
<dbReference type="GO" id="GO:0030018">
    <property type="term" value="C:Z disc"/>
    <property type="evidence" value="ECO:0007669"/>
    <property type="project" value="UniProtKB-SubCell"/>
</dbReference>
<dbReference type="Proteomes" id="UP000886611">
    <property type="component" value="Unassembled WGS sequence"/>
</dbReference>
<dbReference type="PROSITE" id="PS51262">
    <property type="entry name" value="COS"/>
    <property type="match status" value="1"/>
</dbReference>
<evidence type="ECO:0000259" key="12">
    <source>
        <dbReference type="PROSITE" id="PS50119"/>
    </source>
</evidence>
<feature type="domain" description="B box-type" evidence="12">
    <location>
        <begin position="123"/>
        <end position="158"/>
    </location>
</feature>
<keyword evidence="5" id="KW-0479">Metal-binding</keyword>
<evidence type="ECO:0000313" key="15">
    <source>
        <dbReference type="Proteomes" id="UP000886611"/>
    </source>
</evidence>
<comment type="function">
    <text evidence="1">May bind and stabilize microtubules during myotubes formation.</text>
</comment>
<sequence>MLGVDHQTGRTPTAAGPRLESLERQLSCPICLELFSKPVLILPCQHNLCRGCASRLYETHNPYHYTGGVFRCPTCRYEVYLDRHGVGGLRRNLLVENIVDICREQQARDSSKCASTSGGGGGGGEPLCAEHEEETLNVYCRTCQVPTCSLCKVFGAHKNCEVCLLSDVYLSRRGELARAVDALGARRDGARAVVEELEGLAKRVAESGRRQRDTLAGRFETLCGVLHEKRAALLLEVAQKEEAQLETVRGLIERHQGAQRDIAALLQTALLAVEEQPPDATAALFLLTSGELLARIRTAAQRVPLPVPKSDWEGKKHWHCAVGTEQAEAALRSLDFDGEGAERFEDAAQELRDMEG</sequence>
<dbReference type="Gene3D" id="3.30.160.60">
    <property type="entry name" value="Classic Zinc Finger"/>
    <property type="match status" value="1"/>
</dbReference>
<dbReference type="Pfam" id="PF00643">
    <property type="entry name" value="zf-B_box"/>
    <property type="match status" value="1"/>
</dbReference>
<dbReference type="SUPFAM" id="SSF57845">
    <property type="entry name" value="B-box zinc-binding domain"/>
    <property type="match status" value="1"/>
</dbReference>
<dbReference type="GO" id="GO:0008270">
    <property type="term" value="F:zinc ion binding"/>
    <property type="evidence" value="ECO:0007669"/>
    <property type="project" value="UniProtKB-KW"/>
</dbReference>
<dbReference type="GO" id="GO:0005874">
    <property type="term" value="C:microtubule"/>
    <property type="evidence" value="ECO:0007669"/>
    <property type="project" value="UniProtKB-KW"/>
</dbReference>
<dbReference type="InterPro" id="IPR017903">
    <property type="entry name" value="COS_domain"/>
</dbReference>
<dbReference type="GO" id="GO:0030154">
    <property type="term" value="P:cell differentiation"/>
    <property type="evidence" value="ECO:0007669"/>
    <property type="project" value="UniProtKB-KW"/>
</dbReference>
<feature type="non-terminal residue" evidence="14">
    <location>
        <position position="356"/>
    </location>
</feature>
<name>A0A8X7WZ64_POLSE</name>
<evidence type="ECO:0000256" key="3">
    <source>
        <dbReference type="ARBA" id="ARBA00014725"/>
    </source>
</evidence>
<dbReference type="InterPro" id="IPR017907">
    <property type="entry name" value="Znf_RING_CS"/>
</dbReference>
<dbReference type="InterPro" id="IPR033492">
    <property type="entry name" value="Trim54_Bbox2_Zfn"/>
</dbReference>
<dbReference type="PROSITE" id="PS00518">
    <property type="entry name" value="ZF_RING_1"/>
    <property type="match status" value="1"/>
</dbReference>
<dbReference type="InterPro" id="IPR000315">
    <property type="entry name" value="Znf_B-box"/>
</dbReference>
<reference evidence="14 15" key="1">
    <citation type="journal article" date="2021" name="Cell">
        <title>Tracing the genetic footprints of vertebrate landing in non-teleost ray-finned fishes.</title>
        <authorList>
            <person name="Bi X."/>
            <person name="Wang K."/>
            <person name="Yang L."/>
            <person name="Pan H."/>
            <person name="Jiang H."/>
            <person name="Wei Q."/>
            <person name="Fang M."/>
            <person name="Yu H."/>
            <person name="Zhu C."/>
            <person name="Cai Y."/>
            <person name="He Y."/>
            <person name="Gan X."/>
            <person name="Zeng H."/>
            <person name="Yu D."/>
            <person name="Zhu Y."/>
            <person name="Jiang H."/>
            <person name="Qiu Q."/>
            <person name="Yang H."/>
            <person name="Zhang Y.E."/>
            <person name="Wang W."/>
            <person name="Zhu M."/>
            <person name="He S."/>
            <person name="Zhang G."/>
        </authorList>
    </citation>
    <scope>NUCLEOTIDE SEQUENCE [LARGE SCALE GENOMIC DNA]</scope>
    <source>
        <strain evidence="14">Bchr_013</strain>
    </source>
</reference>
<evidence type="ECO:0000256" key="7">
    <source>
        <dbReference type="ARBA" id="ARBA00022782"/>
    </source>
</evidence>
<dbReference type="Pfam" id="PF13445">
    <property type="entry name" value="zf-RING_UBOX"/>
    <property type="match status" value="1"/>
</dbReference>
<dbReference type="Gene3D" id="3.30.40.10">
    <property type="entry name" value="Zinc/RING finger domain, C3HC4 (zinc finger)"/>
    <property type="match status" value="1"/>
</dbReference>
<dbReference type="PANTHER" id="PTHR24103">
    <property type="entry name" value="E3 UBIQUITIN-PROTEIN LIGASE TRIM"/>
    <property type="match status" value="1"/>
</dbReference>
<evidence type="ECO:0000256" key="9">
    <source>
        <dbReference type="ARBA" id="ARBA00023054"/>
    </source>
</evidence>
<keyword evidence="4" id="KW-0493">Microtubule</keyword>
<dbReference type="Gene3D" id="1.20.5.170">
    <property type="match status" value="1"/>
</dbReference>
<proteinExistence type="predicted"/>
<accession>A0A8X7WZ64</accession>